<gene>
    <name evidence="1" type="ORF">CQW44_10855</name>
</gene>
<protein>
    <submittedName>
        <fullName evidence="1">Uncharacterized protein</fullName>
    </submittedName>
</protein>
<keyword evidence="2" id="KW-1185">Reference proteome</keyword>
<dbReference type="EMBL" id="PDES01000004">
    <property type="protein sequence ID" value="RRQ87421.1"/>
    <property type="molecule type" value="Genomic_DNA"/>
</dbReference>
<accession>A0A426SAQ0</accession>
<proteinExistence type="predicted"/>
<sequence length="64" mass="7165">MPGEDALELLGRQRARFFFFAAEVEADRGQLAPQHPLILGLVDRRQAGVELFQRGDVGGRDQSR</sequence>
<dbReference type="AlphaFoldDB" id="A0A426SAQ0"/>
<name>A0A426SAQ0_9ACTN</name>
<evidence type="ECO:0000313" key="2">
    <source>
        <dbReference type="Proteomes" id="UP000276379"/>
    </source>
</evidence>
<comment type="caution">
    <text evidence="1">The sequence shown here is derived from an EMBL/GenBank/DDBJ whole genome shotgun (WGS) entry which is preliminary data.</text>
</comment>
<reference evidence="1 2" key="1">
    <citation type="submission" date="2017-10" db="EMBL/GenBank/DDBJ databases">
        <title>Draft genome of actinobacteria isolated from guarana (Paullinia cupana (Mart.) Ducke.</title>
        <authorList>
            <person name="Siqueira K.A."/>
            <person name="Liotti R.G."/>
            <person name="Mendes T.A."/>
            <person name="Soares M.A."/>
        </authorList>
    </citation>
    <scope>NUCLEOTIDE SEQUENCE [LARGE SCALE GENOMIC DNA]</scope>
    <source>
        <strain evidence="1 2">199</strain>
    </source>
</reference>
<organism evidence="1 2">
    <name type="scientific">Streptomyces griseofuscus</name>
    <dbReference type="NCBI Taxonomy" id="146922"/>
    <lineage>
        <taxon>Bacteria</taxon>
        <taxon>Bacillati</taxon>
        <taxon>Actinomycetota</taxon>
        <taxon>Actinomycetes</taxon>
        <taxon>Kitasatosporales</taxon>
        <taxon>Streptomycetaceae</taxon>
        <taxon>Streptomyces</taxon>
    </lineage>
</organism>
<evidence type="ECO:0000313" key="1">
    <source>
        <dbReference type="EMBL" id="RRQ87421.1"/>
    </source>
</evidence>
<dbReference type="Proteomes" id="UP000276379">
    <property type="component" value="Unassembled WGS sequence"/>
</dbReference>